<dbReference type="Proteomes" id="UP000050525">
    <property type="component" value="Unassembled WGS sequence"/>
</dbReference>
<protein>
    <submittedName>
        <fullName evidence="1">Uncharacterized protein</fullName>
    </submittedName>
</protein>
<accession>A0A151P1U2</accession>
<dbReference type="AlphaFoldDB" id="A0A151P1U2"/>
<proteinExistence type="predicted"/>
<gene>
    <name evidence="1" type="ORF">Y1Q_0016093</name>
</gene>
<organism evidence="1 2">
    <name type="scientific">Alligator mississippiensis</name>
    <name type="common">American alligator</name>
    <dbReference type="NCBI Taxonomy" id="8496"/>
    <lineage>
        <taxon>Eukaryota</taxon>
        <taxon>Metazoa</taxon>
        <taxon>Chordata</taxon>
        <taxon>Craniata</taxon>
        <taxon>Vertebrata</taxon>
        <taxon>Euteleostomi</taxon>
        <taxon>Archelosauria</taxon>
        <taxon>Archosauria</taxon>
        <taxon>Crocodylia</taxon>
        <taxon>Alligatoridae</taxon>
        <taxon>Alligatorinae</taxon>
        <taxon>Alligator</taxon>
    </lineage>
</organism>
<dbReference type="STRING" id="8496.A0A151P1U2"/>
<dbReference type="EMBL" id="AKHW03001345">
    <property type="protein sequence ID" value="KYO42859.1"/>
    <property type="molecule type" value="Genomic_DNA"/>
</dbReference>
<sequence>MPAEFQEHSRTCPGYQSISLARLQQGTFLKNLGIAVLLADSAISLGQYPDPEFGIPGWLWFNISYLKPSMRLAELVLLRKTLHSESLKVNVTVHSISIIQGNITESEALDEKMLMLDELPPSGYDVFNISTILNETTSNVNGFQLRFTDDSGSLVLHEALTACTV</sequence>
<evidence type="ECO:0000313" key="2">
    <source>
        <dbReference type="Proteomes" id="UP000050525"/>
    </source>
</evidence>
<name>A0A151P1U2_ALLMI</name>
<evidence type="ECO:0000313" key="1">
    <source>
        <dbReference type="EMBL" id="KYO42859.1"/>
    </source>
</evidence>
<reference evidence="1 2" key="1">
    <citation type="journal article" date="2012" name="Genome Biol.">
        <title>Sequencing three crocodilian genomes to illuminate the evolution of archosaurs and amniotes.</title>
        <authorList>
            <person name="St John J.A."/>
            <person name="Braun E.L."/>
            <person name="Isberg S.R."/>
            <person name="Miles L.G."/>
            <person name="Chong A.Y."/>
            <person name="Gongora J."/>
            <person name="Dalzell P."/>
            <person name="Moran C."/>
            <person name="Bed'hom B."/>
            <person name="Abzhanov A."/>
            <person name="Burgess S.C."/>
            <person name="Cooksey A.M."/>
            <person name="Castoe T.A."/>
            <person name="Crawford N.G."/>
            <person name="Densmore L.D."/>
            <person name="Drew J.C."/>
            <person name="Edwards S.V."/>
            <person name="Faircloth B.C."/>
            <person name="Fujita M.K."/>
            <person name="Greenwold M.J."/>
            <person name="Hoffmann F.G."/>
            <person name="Howard J.M."/>
            <person name="Iguchi T."/>
            <person name="Janes D.E."/>
            <person name="Khan S.Y."/>
            <person name="Kohno S."/>
            <person name="de Koning A.J."/>
            <person name="Lance S.L."/>
            <person name="McCarthy F.M."/>
            <person name="McCormack J.E."/>
            <person name="Merchant M.E."/>
            <person name="Peterson D.G."/>
            <person name="Pollock D.D."/>
            <person name="Pourmand N."/>
            <person name="Raney B.J."/>
            <person name="Roessler K.A."/>
            <person name="Sanford J.R."/>
            <person name="Sawyer R.H."/>
            <person name="Schmidt C.J."/>
            <person name="Triplett E.W."/>
            <person name="Tuberville T.D."/>
            <person name="Venegas-Anaya M."/>
            <person name="Howard J.T."/>
            <person name="Jarvis E.D."/>
            <person name="Guillette L.J.Jr."/>
            <person name="Glenn T.C."/>
            <person name="Green R.E."/>
            <person name="Ray D.A."/>
        </authorList>
    </citation>
    <scope>NUCLEOTIDE SEQUENCE [LARGE SCALE GENOMIC DNA]</scope>
    <source>
        <strain evidence="1">KSC_2009_1</strain>
    </source>
</reference>
<comment type="caution">
    <text evidence="1">The sequence shown here is derived from an EMBL/GenBank/DDBJ whole genome shotgun (WGS) entry which is preliminary data.</text>
</comment>
<keyword evidence="2" id="KW-1185">Reference proteome</keyword>